<dbReference type="InterPro" id="IPR051600">
    <property type="entry name" value="Beta-PGM-like"/>
</dbReference>
<dbReference type="Pfam" id="PF13419">
    <property type="entry name" value="HAD_2"/>
    <property type="match status" value="1"/>
</dbReference>
<dbReference type="SUPFAM" id="SSF56784">
    <property type="entry name" value="HAD-like"/>
    <property type="match status" value="1"/>
</dbReference>
<keyword evidence="5" id="KW-0119">Carbohydrate metabolism</keyword>
<dbReference type="SFLD" id="SFLDG01135">
    <property type="entry name" value="C1.5.6:_HAD__Beta-PGM__Phospha"/>
    <property type="match status" value="1"/>
</dbReference>
<evidence type="ECO:0000256" key="1">
    <source>
        <dbReference type="ARBA" id="ARBA00001946"/>
    </source>
</evidence>
<dbReference type="GO" id="GO:0046872">
    <property type="term" value="F:metal ion binding"/>
    <property type="evidence" value="ECO:0007669"/>
    <property type="project" value="UniProtKB-KW"/>
</dbReference>
<evidence type="ECO:0000313" key="6">
    <source>
        <dbReference type="EMBL" id="KTD56755.1"/>
    </source>
</evidence>
<dbReference type="RefSeq" id="WP_058514877.1">
    <property type="nucleotide sequence ID" value="NZ_CAAAIH010000044.1"/>
</dbReference>
<dbReference type="PATRIC" id="fig|45074.5.peg.3131"/>
<comment type="similarity">
    <text evidence="2">Belongs to the HAD-like hydrolase superfamily. CbbY/CbbZ/Gph/YieH family.</text>
</comment>
<dbReference type="Gene3D" id="3.40.50.1000">
    <property type="entry name" value="HAD superfamily/HAD-like"/>
    <property type="match status" value="1"/>
</dbReference>
<dbReference type="PANTHER" id="PTHR46193">
    <property type="entry name" value="6-PHOSPHOGLUCONATE PHOSPHATASE"/>
    <property type="match status" value="1"/>
</dbReference>
<dbReference type="AlphaFoldDB" id="A0A0W0YJM1"/>
<dbReference type="InterPro" id="IPR023214">
    <property type="entry name" value="HAD_sf"/>
</dbReference>
<dbReference type="SFLD" id="SFLDG01129">
    <property type="entry name" value="C1.5:_HAD__Beta-PGM__Phosphata"/>
    <property type="match status" value="1"/>
</dbReference>
<evidence type="ECO:0000256" key="4">
    <source>
        <dbReference type="ARBA" id="ARBA00022842"/>
    </source>
</evidence>
<reference evidence="6 7" key="1">
    <citation type="submission" date="2015-11" db="EMBL/GenBank/DDBJ databases">
        <title>Genomic analysis of 38 Legionella species identifies large and diverse effector repertoires.</title>
        <authorList>
            <person name="Burstein D."/>
            <person name="Amaro F."/>
            <person name="Zusman T."/>
            <person name="Lifshitz Z."/>
            <person name="Cohen O."/>
            <person name="Gilbert J.A."/>
            <person name="Pupko T."/>
            <person name="Shuman H.A."/>
            <person name="Segal G."/>
        </authorList>
    </citation>
    <scope>NUCLEOTIDE SEQUENCE [LARGE SCALE GENOMIC DNA]</scope>
    <source>
        <strain evidence="6 7">SC-63-C7</strain>
    </source>
</reference>
<keyword evidence="4" id="KW-0460">Magnesium</keyword>
<dbReference type="PANTHER" id="PTHR46193:SF18">
    <property type="entry name" value="HEXITOL PHOSPHATASE B"/>
    <property type="match status" value="1"/>
</dbReference>
<evidence type="ECO:0000313" key="7">
    <source>
        <dbReference type="Proteomes" id="UP000054703"/>
    </source>
</evidence>
<accession>A0A0W0YJM1</accession>
<comment type="cofactor">
    <cofactor evidence="1">
        <name>Mg(2+)</name>
        <dbReference type="ChEBI" id="CHEBI:18420"/>
    </cofactor>
</comment>
<protein>
    <submittedName>
        <fullName evidence="6">HAD-superfamily hydrolase</fullName>
    </submittedName>
</protein>
<dbReference type="GO" id="GO:0016787">
    <property type="term" value="F:hydrolase activity"/>
    <property type="evidence" value="ECO:0007669"/>
    <property type="project" value="UniProtKB-KW"/>
</dbReference>
<dbReference type="CDD" id="cd07505">
    <property type="entry name" value="HAD_BPGM-like"/>
    <property type="match status" value="1"/>
</dbReference>
<dbReference type="EMBL" id="LNYU01000081">
    <property type="protein sequence ID" value="KTD56755.1"/>
    <property type="molecule type" value="Genomic_DNA"/>
</dbReference>
<organism evidence="6 7">
    <name type="scientific">Legionella santicrucis</name>
    <dbReference type="NCBI Taxonomy" id="45074"/>
    <lineage>
        <taxon>Bacteria</taxon>
        <taxon>Pseudomonadati</taxon>
        <taxon>Pseudomonadota</taxon>
        <taxon>Gammaproteobacteria</taxon>
        <taxon>Legionellales</taxon>
        <taxon>Legionellaceae</taxon>
        <taxon>Legionella</taxon>
    </lineage>
</organism>
<dbReference type="InterPro" id="IPR023198">
    <property type="entry name" value="PGP-like_dom2"/>
</dbReference>
<dbReference type="Gene3D" id="1.10.150.240">
    <property type="entry name" value="Putative phosphatase, domain 2"/>
    <property type="match status" value="1"/>
</dbReference>
<sequence>MFEAIIFDFDGVILDSEPIHYQACCYALNNVGLELSYEQYVERYLGLADKEMFPKLLKDNSHPFSEALVDTLIEQKIARYTLLIHESKELPITLGLRQYLIGIQDKQKIAICSAATQQEINTVLAKIKLPCDFNTIVTTEDVIRTKPSPEGYLLAAKKLGISPEKCLVFEDSPHGIEAAKSAGMFVIALLTTHHQNELKKADKIIKNFTELLVECTYIT</sequence>
<keyword evidence="3" id="KW-0479">Metal-binding</keyword>
<dbReference type="InterPro" id="IPR036412">
    <property type="entry name" value="HAD-like_sf"/>
</dbReference>
<dbReference type="OrthoDB" id="9800058at2"/>
<dbReference type="InterPro" id="IPR041492">
    <property type="entry name" value="HAD_2"/>
</dbReference>
<keyword evidence="7" id="KW-1185">Reference proteome</keyword>
<proteinExistence type="inferred from homology"/>
<evidence type="ECO:0000256" key="5">
    <source>
        <dbReference type="ARBA" id="ARBA00023277"/>
    </source>
</evidence>
<dbReference type="STRING" id="45074.Lsan_2915"/>
<evidence type="ECO:0000256" key="3">
    <source>
        <dbReference type="ARBA" id="ARBA00022723"/>
    </source>
</evidence>
<dbReference type="SFLD" id="SFLDS00003">
    <property type="entry name" value="Haloacid_Dehalogenase"/>
    <property type="match status" value="1"/>
</dbReference>
<gene>
    <name evidence="6" type="ORF">Lsan_2915</name>
</gene>
<keyword evidence="6" id="KW-0378">Hydrolase</keyword>
<dbReference type="NCBIfam" id="TIGR01509">
    <property type="entry name" value="HAD-SF-IA-v3"/>
    <property type="match status" value="1"/>
</dbReference>
<dbReference type="Proteomes" id="UP000054703">
    <property type="component" value="Unassembled WGS sequence"/>
</dbReference>
<comment type="caution">
    <text evidence="6">The sequence shown here is derived from an EMBL/GenBank/DDBJ whole genome shotgun (WGS) entry which is preliminary data.</text>
</comment>
<dbReference type="InterPro" id="IPR006439">
    <property type="entry name" value="HAD-SF_hydro_IA"/>
</dbReference>
<evidence type="ECO:0000256" key="2">
    <source>
        <dbReference type="ARBA" id="ARBA00006171"/>
    </source>
</evidence>
<name>A0A0W0YJM1_9GAMM</name>
<dbReference type="PRINTS" id="PR00413">
    <property type="entry name" value="HADHALOGNASE"/>
</dbReference>